<evidence type="ECO:0000256" key="1">
    <source>
        <dbReference type="SAM" id="MobiDB-lite"/>
    </source>
</evidence>
<name>A0A7R8W7T7_9CRUS</name>
<reference evidence="2" key="1">
    <citation type="submission" date="2020-11" db="EMBL/GenBank/DDBJ databases">
        <authorList>
            <person name="Tran Van P."/>
        </authorList>
    </citation>
    <scope>NUCLEOTIDE SEQUENCE</scope>
</reference>
<organism evidence="2">
    <name type="scientific">Cyprideis torosa</name>
    <dbReference type="NCBI Taxonomy" id="163714"/>
    <lineage>
        <taxon>Eukaryota</taxon>
        <taxon>Metazoa</taxon>
        <taxon>Ecdysozoa</taxon>
        <taxon>Arthropoda</taxon>
        <taxon>Crustacea</taxon>
        <taxon>Oligostraca</taxon>
        <taxon>Ostracoda</taxon>
        <taxon>Podocopa</taxon>
        <taxon>Podocopida</taxon>
        <taxon>Cytherocopina</taxon>
        <taxon>Cytheroidea</taxon>
        <taxon>Cytherideidae</taxon>
        <taxon>Cyprideis</taxon>
    </lineage>
</organism>
<accession>A0A7R8W7T7</accession>
<feature type="compositionally biased region" description="Polar residues" evidence="1">
    <location>
        <begin position="19"/>
        <end position="29"/>
    </location>
</feature>
<feature type="region of interest" description="Disordered" evidence="1">
    <location>
        <begin position="1"/>
        <end position="55"/>
    </location>
</feature>
<feature type="compositionally biased region" description="Polar residues" evidence="1">
    <location>
        <begin position="1"/>
        <end position="10"/>
    </location>
</feature>
<evidence type="ECO:0000313" key="2">
    <source>
        <dbReference type="EMBL" id="CAD7224146.1"/>
    </source>
</evidence>
<dbReference type="EMBL" id="OB660316">
    <property type="protein sequence ID" value="CAD7224146.1"/>
    <property type="molecule type" value="Genomic_DNA"/>
</dbReference>
<gene>
    <name evidence="2" type="ORF">CTOB1V02_LOCUS2116</name>
</gene>
<feature type="compositionally biased region" description="Low complexity" evidence="1">
    <location>
        <begin position="156"/>
        <end position="169"/>
    </location>
</feature>
<feature type="region of interest" description="Disordered" evidence="1">
    <location>
        <begin position="130"/>
        <end position="171"/>
    </location>
</feature>
<dbReference type="AlphaFoldDB" id="A0A7R8W7T7"/>
<proteinExistence type="predicted"/>
<protein>
    <submittedName>
        <fullName evidence="2">Uncharacterized protein</fullName>
    </submittedName>
</protein>
<sequence length="761" mass="83730">MDICDSNSNSDSRKRTLSWRKNTAASQDGSDPVRNNVPSSKASAEGRSKRIRKRPLRFASGTDDCFGEDVASLNAAQVLTETISDPKDSSVKPKQRRLRLKISEENKPTAPVGSIPSTIKNLVPLAKKGNSPFAKKGTSPLLPKKGTPPLAKKETSSLAKKGSSSSSYKPLHKPGSPNYIAFRTICAVCQSPFLKRLKNKKNHVSTYTCDSCLLKFSQLTPAKKSACTACLVCGREEVGAKGLCSGCVDRTVESATDDPLDTPAGEEGEHVLLAIVTDSGELIAVEAVVNGKEGAEEETRTVAPTSEDLPEVKVEEREDVLSVKVEKEEEVEVKKEEEDRTWEPEVCVKVEEAEVKNLKVAIESETSEMSTSSQERLSPKVTWFQAPNMDDTSKKEGVEDSSERTKLPALGLDSDTFGTPDPEMYLDELEAVTFHSQRKRQRLRCRICQRTFHSYGGENICDICQTISSFTGNSKKTNSANFSSSPKLVELNKVQTPTCVHCTKLLGCEDSASNACEECFQAHMESSVTESVDLNVLQSAIGSVNLGNFLITSEENVELQCESELDTAQRKQRTKIKKSKRMDGEGVRKRLNCERCGRRFFTMLDGDSPVQTTCDICKSLHRIPVTPAMSSQSNISLITCQNCFQTLDCKVTSSDTFCESCQQLMVLPANEKRIALDENKELLRSTKYSDGEMLEHKNKLLSIPPKAGKVKCELCGRNFVRGKKVFKDIVICDICKVLEDHKSSVAPSPSVKKENIVVVCP</sequence>